<dbReference type="InterPro" id="IPR002052">
    <property type="entry name" value="DNA_methylase_N6_adenine_CS"/>
</dbReference>
<evidence type="ECO:0000256" key="3">
    <source>
        <dbReference type="ARBA" id="ARBA00022679"/>
    </source>
</evidence>
<dbReference type="Gene3D" id="3.40.50.150">
    <property type="entry name" value="Vaccinia Virus protein VP39"/>
    <property type="match status" value="1"/>
</dbReference>
<proteinExistence type="predicted"/>
<dbReference type="SUPFAM" id="SSF53335">
    <property type="entry name" value="S-adenosyl-L-methionine-dependent methyltransferases"/>
    <property type="match status" value="1"/>
</dbReference>
<dbReference type="NCBIfam" id="NF033452">
    <property type="entry name" value="BREX_1_MTaseX"/>
    <property type="match status" value="1"/>
</dbReference>
<evidence type="ECO:0000256" key="4">
    <source>
        <dbReference type="ARBA" id="ARBA00022691"/>
    </source>
</evidence>
<organism evidence="7 8">
    <name type="scientific">Microcystis aeruginosa NIES-3804</name>
    <dbReference type="NCBI Taxonomy" id="2517783"/>
    <lineage>
        <taxon>Bacteria</taxon>
        <taxon>Bacillati</taxon>
        <taxon>Cyanobacteriota</taxon>
        <taxon>Cyanophyceae</taxon>
        <taxon>Oscillatoriophycideae</taxon>
        <taxon>Chroococcales</taxon>
        <taxon>Microcystaceae</taxon>
        <taxon>Microcystis</taxon>
    </lineage>
</organism>
<dbReference type="PANTHER" id="PTHR33841">
    <property type="entry name" value="DNA METHYLTRANSFERASE YEEA-RELATED"/>
    <property type="match status" value="1"/>
</dbReference>
<keyword evidence="3" id="KW-0808">Transferase</keyword>
<evidence type="ECO:0000256" key="5">
    <source>
        <dbReference type="ARBA" id="ARBA00047942"/>
    </source>
</evidence>
<dbReference type="InterPro" id="IPR029063">
    <property type="entry name" value="SAM-dependent_MTases_sf"/>
</dbReference>
<comment type="catalytic activity">
    <reaction evidence="5">
        <text>a 2'-deoxyadenosine in DNA + S-adenosyl-L-methionine = an N(6)-methyl-2'-deoxyadenosine in DNA + S-adenosyl-L-homocysteine + H(+)</text>
        <dbReference type="Rhea" id="RHEA:15197"/>
        <dbReference type="Rhea" id="RHEA-COMP:12418"/>
        <dbReference type="Rhea" id="RHEA-COMP:12419"/>
        <dbReference type="ChEBI" id="CHEBI:15378"/>
        <dbReference type="ChEBI" id="CHEBI:57856"/>
        <dbReference type="ChEBI" id="CHEBI:59789"/>
        <dbReference type="ChEBI" id="CHEBI:90615"/>
        <dbReference type="ChEBI" id="CHEBI:90616"/>
        <dbReference type="EC" id="2.1.1.72"/>
    </reaction>
</comment>
<dbReference type="GO" id="GO:0009007">
    <property type="term" value="F:site-specific DNA-methyltransferase (adenine-specific) activity"/>
    <property type="evidence" value="ECO:0007669"/>
    <property type="project" value="UniProtKB-EC"/>
</dbReference>
<dbReference type="EC" id="2.1.1.72" evidence="1"/>
<evidence type="ECO:0000259" key="6">
    <source>
        <dbReference type="Pfam" id="PF07669"/>
    </source>
</evidence>
<comment type="caution">
    <text evidence="7">The sequence shown here is derived from an EMBL/GenBank/DDBJ whole genome shotgun (WGS) entry which is preliminary data.</text>
</comment>
<dbReference type="EMBL" id="BJCI01000051">
    <property type="protein sequence ID" value="GCL51295.1"/>
    <property type="molecule type" value="Genomic_DNA"/>
</dbReference>
<evidence type="ECO:0000313" key="8">
    <source>
        <dbReference type="Proteomes" id="UP000435041"/>
    </source>
</evidence>
<dbReference type="InterPro" id="IPR050953">
    <property type="entry name" value="N4_N6_ade-DNA_methylase"/>
</dbReference>
<evidence type="ECO:0000313" key="7">
    <source>
        <dbReference type="EMBL" id="GCL51295.1"/>
    </source>
</evidence>
<reference evidence="7 8" key="1">
    <citation type="submission" date="2019-02" db="EMBL/GenBank/DDBJ databases">
        <title>Draft genome sequence of Arthrospira platensis NIES-3804.</title>
        <authorList>
            <person name="Yamaguchi H."/>
            <person name="Suzuki S."/>
            <person name="Kawachi M."/>
        </authorList>
    </citation>
    <scope>NUCLEOTIDE SEQUENCE [LARGE SCALE GENOMIC DNA]</scope>
    <source>
        <strain evidence="7 8">NIES-3804</strain>
    </source>
</reference>
<dbReference type="GO" id="GO:0032259">
    <property type="term" value="P:methylation"/>
    <property type="evidence" value="ECO:0007669"/>
    <property type="project" value="UniProtKB-KW"/>
</dbReference>
<sequence length="1191" mass="138061">MDTSRLKKFAQYARRYLREQMTTKLEVVLAENSAARRENPKAISKLAEKIEVLGKEQLIEQVAYTWFNRFCALRFMDSNRYHSIRVVSAAEGQFQPEILAEAKTGHIDEEMLNKQVRKQIFDLLSGTAPSYDAQGEAYRLLIVGVCNYYHQLMPYLFERIDDYTELLMPDDLLSGNSILAYTREAMTPENCESVEVIGWLYQFYISEKKDEVFEGLKNNKKITPQNIPAATQLFTPHWIVRYLVENSLGRLWMLNRPQSRLVESMSYYVDSGKWEVGDGYLKINSPEDIKICDPACGSGHILVYAFDLLYAIYEEEGYTANEIPSKILTHNLYGIEIDERAGSLAAFALTMKAREKERRFFRKPIQPNICVLKKVEFSEKELQPYLDFVGRDLFTAPLLETLHEFKGADNFGALIRPTVTDVQGMIGLLNERNVASQLLLYKTHEKVIDVLNMADFLSPKYHLVVANPPYMGNKGMNNRLKAFLQDNYSEVKSDLFSAFMVRCLELCKNNGFTGFMTPFTWMFLSSYEKLRTGILSKSTITSLVRPEYHAFFESAYVPICAFTLYQQFLPNYKGAFIDLQQFYGVDIQPVKALEAIKNPNCGWFYRASASDFKKIPGNAIAYWVSDRLLEIFATSEKLENIASPRQGLATADNDRFLRLWFEVEYQNIGFNLENRKQAQESQKKWFPYNKGGEFRKWYGNQEYLVNWENDGQEIANFKPRAVIRNPSYYFQESITWSFVSSSCFGVRFSPKGFIFDVGGSSLFTEQENMTFLTSLLCSKIAFDLMKIMNPTLNFQVGNVASIPIVKNNNSLIETVGVKSISLSRQDWNSYETSWDFTTLPLLRVGSENLEQNTRFPLSTSLKETYQNLRQKWQEMTLAMQKLEEENNSIFIEAYGLQDELTPEVLLKEITLTCNPHYRYKKEVGSEKWEVRNKEENTIHFPIDEDLEKRLLADTIKEFISYSVGCMFGRYSLDKEGLILANQGETLQDYLKQIPNPTFPPTETNVIPILEGDWFSDDITEQFRQFLRLTFGEKNYQQNLNFIEEAIGKSLEKYFLKDFYDDHNKRYKKRPIYWLFSSPKGTFNALIYLHRYRPDTVNIVLNSYLREFRLKLEVKLDTFQQIEISTSATKTEKTKALRESEQIKKMIGELETYEQETLYPLAIAQKEIDLDDGVKVNYTKLGKALKNITGLG</sequence>
<dbReference type="PRINTS" id="PR00507">
    <property type="entry name" value="N12N6MTFRASE"/>
</dbReference>
<accession>A0A6H9GVM5</accession>
<name>A0A6H9GVM5_MICAE</name>
<dbReference type="RefSeq" id="WP_159294092.1">
    <property type="nucleotide sequence ID" value="NZ_BJCI01000051.1"/>
</dbReference>
<gene>
    <name evidence="7" type="ORF">NIES3804_28740</name>
</gene>
<protein>
    <recommendedName>
        <fullName evidence="1">site-specific DNA-methyltransferase (adenine-specific)</fullName>
        <ecNumber evidence="1">2.1.1.72</ecNumber>
    </recommendedName>
</protein>
<keyword evidence="4" id="KW-0949">S-adenosyl-L-methionine</keyword>
<dbReference type="InterPro" id="IPR047939">
    <property type="entry name" value="BREX_1_PglX"/>
</dbReference>
<dbReference type="InterPro" id="IPR011639">
    <property type="entry name" value="MethylTrfase_TaqI-like_dom"/>
</dbReference>
<dbReference type="AlphaFoldDB" id="A0A6H9GVM5"/>
<feature type="domain" description="Type II methyltransferase M.TaqI-like" evidence="6">
    <location>
        <begin position="330"/>
        <end position="546"/>
    </location>
</feature>
<keyword evidence="2" id="KW-0489">Methyltransferase</keyword>
<dbReference type="GO" id="GO:0006304">
    <property type="term" value="P:DNA modification"/>
    <property type="evidence" value="ECO:0007669"/>
    <property type="project" value="InterPro"/>
</dbReference>
<evidence type="ECO:0000256" key="2">
    <source>
        <dbReference type="ARBA" id="ARBA00022603"/>
    </source>
</evidence>
<dbReference type="PANTHER" id="PTHR33841:SF1">
    <property type="entry name" value="DNA METHYLTRANSFERASE A"/>
    <property type="match status" value="1"/>
</dbReference>
<evidence type="ECO:0000256" key="1">
    <source>
        <dbReference type="ARBA" id="ARBA00011900"/>
    </source>
</evidence>
<dbReference type="PROSITE" id="PS00092">
    <property type="entry name" value="N6_MTASE"/>
    <property type="match status" value="1"/>
</dbReference>
<dbReference type="Pfam" id="PF07669">
    <property type="entry name" value="Eco57I"/>
    <property type="match status" value="1"/>
</dbReference>
<dbReference type="GO" id="GO:0003676">
    <property type="term" value="F:nucleic acid binding"/>
    <property type="evidence" value="ECO:0007669"/>
    <property type="project" value="InterPro"/>
</dbReference>
<dbReference type="Proteomes" id="UP000435041">
    <property type="component" value="Unassembled WGS sequence"/>
</dbReference>